<dbReference type="InterPro" id="IPR052018">
    <property type="entry name" value="PHP_domain"/>
</dbReference>
<dbReference type="RefSeq" id="WP_204594384.1">
    <property type="nucleotide sequence ID" value="NZ_JAFBDA010000005.1"/>
</dbReference>
<dbReference type="EMBL" id="JAIKTU010000004">
    <property type="protein sequence ID" value="MBY0755104.1"/>
    <property type="molecule type" value="Genomic_DNA"/>
</dbReference>
<keyword evidence="3" id="KW-1185">Reference proteome</keyword>
<reference evidence="2 3" key="1">
    <citation type="journal article" date="2021" name="Cell Host Microbe">
        <title>in vivo commensal control of Clostridioides difficile virulence.</title>
        <authorList>
            <person name="Girinathan B.P."/>
            <person name="Dibenedetto N."/>
            <person name="Worley J.N."/>
            <person name="Peltier J."/>
            <person name="Arrieta-Ortiz M.L."/>
            <person name="Rupa Christinal Immanuel S."/>
            <person name="Lavin R."/>
            <person name="Delaney M.L."/>
            <person name="Cummins C."/>
            <person name="Hoffmann M."/>
            <person name="Luo Y."/>
            <person name="Gonzalez-Escalona N."/>
            <person name="Allard M."/>
            <person name="Onderdonk A.B."/>
            <person name="Gerber G.K."/>
            <person name="Sonenshein A.L."/>
            <person name="Baliga N."/>
            <person name="Dupuy B."/>
            <person name="Bry L."/>
        </authorList>
    </citation>
    <scope>NUCLEOTIDE SEQUENCE [LARGE SCALE GENOMIC DNA]</scope>
    <source>
        <strain evidence="2 3">DSM 599</strain>
    </source>
</reference>
<dbReference type="Pfam" id="PF02811">
    <property type="entry name" value="PHP"/>
    <property type="match status" value="1"/>
</dbReference>
<evidence type="ECO:0000313" key="2">
    <source>
        <dbReference type="EMBL" id="MBY0755104.1"/>
    </source>
</evidence>
<dbReference type="SUPFAM" id="SSF89550">
    <property type="entry name" value="PHP domain-like"/>
    <property type="match status" value="1"/>
</dbReference>
<gene>
    <name evidence="2" type="ORF">K5V21_06505</name>
</gene>
<proteinExistence type="predicted"/>
<dbReference type="PANTHER" id="PTHR42924">
    <property type="entry name" value="EXONUCLEASE"/>
    <property type="match status" value="1"/>
</dbReference>
<dbReference type="SMART" id="SM00481">
    <property type="entry name" value="POLIIIAc"/>
    <property type="match status" value="1"/>
</dbReference>
<dbReference type="InterPro" id="IPR003141">
    <property type="entry name" value="Pol/His_phosphatase_N"/>
</dbReference>
<dbReference type="Gene3D" id="3.20.20.140">
    <property type="entry name" value="Metal-dependent hydrolases"/>
    <property type="match status" value="1"/>
</dbReference>
<dbReference type="InterPro" id="IPR004013">
    <property type="entry name" value="PHP_dom"/>
</dbReference>
<name>A0ABS7KWK3_CLOSR</name>
<feature type="domain" description="Polymerase/histidinol phosphatase N-terminal" evidence="1">
    <location>
        <begin position="3"/>
        <end position="68"/>
    </location>
</feature>
<evidence type="ECO:0000259" key="1">
    <source>
        <dbReference type="SMART" id="SM00481"/>
    </source>
</evidence>
<organism evidence="2 3">
    <name type="scientific">Clostridium sardiniense</name>
    <name type="common">Clostridium absonum</name>
    <dbReference type="NCBI Taxonomy" id="29369"/>
    <lineage>
        <taxon>Bacteria</taxon>
        <taxon>Bacillati</taxon>
        <taxon>Bacillota</taxon>
        <taxon>Clostridia</taxon>
        <taxon>Eubacteriales</taxon>
        <taxon>Clostridiaceae</taxon>
        <taxon>Clostridium</taxon>
    </lineage>
</organism>
<comment type="caution">
    <text evidence="2">The sequence shown here is derived from an EMBL/GenBank/DDBJ whole genome shotgun (WGS) entry which is preliminary data.</text>
</comment>
<evidence type="ECO:0000313" key="3">
    <source>
        <dbReference type="Proteomes" id="UP001299068"/>
    </source>
</evidence>
<sequence>MRGDFHIHSKSSDGELSPREIVILAKGVGLDAIAIADHNTVDGVEEAVKEGKKRKIKIIPALELSTRYRGERVHVLGYFNYKVYKNKKFIKGLQLIREGKIKEFRKEYLKDDREEKHRKKLAVEEGIAFLKKFKAKVILAHPVTVRRDLLHEVLKYDFDGIEAIHSKNTKSDTEYFINIAKERGYIYTAGSDFHRMFDSKNKYSMLGFIYLDLKDIDKLFSF</sequence>
<protein>
    <submittedName>
        <fullName evidence="2">PHP domain-containing protein</fullName>
    </submittedName>
</protein>
<dbReference type="CDD" id="cd07438">
    <property type="entry name" value="PHP_HisPPase_AMP"/>
    <property type="match status" value="1"/>
</dbReference>
<dbReference type="Proteomes" id="UP001299068">
    <property type="component" value="Unassembled WGS sequence"/>
</dbReference>
<dbReference type="InterPro" id="IPR016195">
    <property type="entry name" value="Pol/histidinol_Pase-like"/>
</dbReference>
<dbReference type="PANTHER" id="PTHR42924:SF3">
    <property type="entry name" value="POLYMERASE_HISTIDINOL PHOSPHATASE N-TERMINAL DOMAIN-CONTAINING PROTEIN"/>
    <property type="match status" value="1"/>
</dbReference>
<accession>A0ABS7KWK3</accession>